<dbReference type="EMBL" id="LGSI01000068">
    <property type="protein sequence ID" value="OCR22504.1"/>
    <property type="molecule type" value="Genomic_DNA"/>
</dbReference>
<dbReference type="PATRIC" id="fig|317.243.peg.465"/>
<evidence type="ECO:0000256" key="4">
    <source>
        <dbReference type="ARBA" id="ARBA00022737"/>
    </source>
</evidence>
<keyword evidence="4" id="KW-0677">Repeat</keyword>
<gene>
    <name evidence="8" type="ORF">AFK24_25800</name>
</gene>
<reference evidence="8 9" key="1">
    <citation type="submission" date="2015-07" db="EMBL/GenBank/DDBJ databases">
        <title>Draft genome sequence of a diazotrophic, plant growth-promoting rhizobacterium of the Pseudomonas syringae complex.</title>
        <authorList>
            <person name="Patten C.L."/>
            <person name="Jeong H."/>
        </authorList>
    </citation>
    <scope>NUCLEOTIDE SEQUENCE [LARGE SCALE GENOMIC DNA]</scope>
    <source>
        <strain evidence="8 9">GR12-2</strain>
    </source>
</reference>
<comment type="similarity">
    <text evidence="1 5">Belongs to the ModE family.</text>
</comment>
<dbReference type="InterPro" id="IPR004606">
    <property type="entry name" value="Mop_domain"/>
</dbReference>
<dbReference type="Proteomes" id="UP000093104">
    <property type="component" value="Unassembled WGS sequence"/>
</dbReference>
<keyword evidence="2 5" id="KW-0813">Transport</keyword>
<dbReference type="InterPro" id="IPR051815">
    <property type="entry name" value="Molybdate_resp_trans_reg"/>
</dbReference>
<dbReference type="Gene3D" id="1.10.10.10">
    <property type="entry name" value="Winged helix-like DNA-binding domain superfamily/Winged helix DNA-binding domain"/>
    <property type="match status" value="1"/>
</dbReference>
<dbReference type="Pfam" id="PF00126">
    <property type="entry name" value="HTH_1"/>
    <property type="match status" value="1"/>
</dbReference>
<dbReference type="InterPro" id="IPR036390">
    <property type="entry name" value="WH_DNA-bd_sf"/>
</dbReference>
<dbReference type="Pfam" id="PF03459">
    <property type="entry name" value="TOBE"/>
    <property type="match status" value="2"/>
</dbReference>
<dbReference type="InterPro" id="IPR000847">
    <property type="entry name" value="LysR_HTH_N"/>
</dbReference>
<dbReference type="Gene3D" id="2.40.50.100">
    <property type="match status" value="2"/>
</dbReference>
<dbReference type="OrthoDB" id="9800709at2"/>
<name>A0A1C7YXM0_PSESX</name>
<evidence type="ECO:0000256" key="6">
    <source>
        <dbReference type="PIRSR" id="PIRSR005763-1"/>
    </source>
</evidence>
<dbReference type="NCBIfam" id="TIGR00638">
    <property type="entry name" value="Mop"/>
    <property type="match status" value="2"/>
</dbReference>
<feature type="domain" description="Mop" evidence="7">
    <location>
        <begin position="136"/>
        <end position="202"/>
    </location>
</feature>
<evidence type="ECO:0000313" key="8">
    <source>
        <dbReference type="EMBL" id="OCR22504.1"/>
    </source>
</evidence>
<dbReference type="SUPFAM" id="SSF50331">
    <property type="entry name" value="MOP-like"/>
    <property type="match status" value="2"/>
</dbReference>
<dbReference type="PIRSF" id="PIRSF005763">
    <property type="entry name" value="Txn_reg_ModE"/>
    <property type="match status" value="1"/>
</dbReference>
<dbReference type="SUPFAM" id="SSF46785">
    <property type="entry name" value="Winged helix' DNA-binding domain"/>
    <property type="match status" value="1"/>
</dbReference>
<comment type="caution">
    <text evidence="8">The sequence shown here is derived from an EMBL/GenBank/DDBJ whole genome shotgun (WGS) entry which is preliminary data.</text>
</comment>
<dbReference type="InterPro" id="IPR008995">
    <property type="entry name" value="Mo/tungstate-bd_C_term_dom"/>
</dbReference>
<dbReference type="PANTHER" id="PTHR30432">
    <property type="entry name" value="TRANSCRIPTIONAL REGULATOR MODE"/>
    <property type="match status" value="1"/>
</dbReference>
<dbReference type="InterPro" id="IPR036388">
    <property type="entry name" value="WH-like_DNA-bd_sf"/>
</dbReference>
<keyword evidence="3 5" id="KW-0500">Molybdenum</keyword>
<dbReference type="GO" id="GO:0030151">
    <property type="term" value="F:molybdenum ion binding"/>
    <property type="evidence" value="ECO:0007669"/>
    <property type="project" value="UniProtKB-UniRule"/>
</dbReference>
<organism evidence="8 9">
    <name type="scientific">Pseudomonas syringae</name>
    <dbReference type="NCBI Taxonomy" id="317"/>
    <lineage>
        <taxon>Bacteria</taxon>
        <taxon>Pseudomonadati</taxon>
        <taxon>Pseudomonadota</taxon>
        <taxon>Gammaproteobacteria</taxon>
        <taxon>Pseudomonadales</taxon>
        <taxon>Pseudomonadaceae</taxon>
        <taxon>Pseudomonas</taxon>
    </lineage>
</organism>
<dbReference type="RefSeq" id="WP_065835917.1">
    <property type="nucleotide sequence ID" value="NZ_LGSI01000068.1"/>
</dbReference>
<proteinExistence type="inferred from homology"/>
<protein>
    <submittedName>
        <fullName evidence="8">Molybdenum transporter</fullName>
    </submittedName>
</protein>
<dbReference type="AlphaFoldDB" id="A0A1C7YXM0"/>
<dbReference type="InterPro" id="IPR016462">
    <property type="entry name" value="ModE"/>
</dbReference>
<feature type="region of interest" description="Required for dimer formation and molybdate binding" evidence="6">
    <location>
        <begin position="137"/>
        <end position="145"/>
    </location>
</feature>
<dbReference type="InterPro" id="IPR005116">
    <property type="entry name" value="Transp-assoc_OB_typ1"/>
</dbReference>
<evidence type="ECO:0000313" key="9">
    <source>
        <dbReference type="Proteomes" id="UP000093104"/>
    </source>
</evidence>
<dbReference type="PANTHER" id="PTHR30432:SF1">
    <property type="entry name" value="DNA-BINDING TRANSCRIPTIONAL DUAL REGULATOR MODE"/>
    <property type="match status" value="1"/>
</dbReference>
<evidence type="ECO:0000256" key="3">
    <source>
        <dbReference type="ARBA" id="ARBA00022505"/>
    </source>
</evidence>
<evidence type="ECO:0000256" key="2">
    <source>
        <dbReference type="ARBA" id="ARBA00022448"/>
    </source>
</evidence>
<dbReference type="PROSITE" id="PS51866">
    <property type="entry name" value="MOP"/>
    <property type="match status" value="2"/>
</dbReference>
<evidence type="ECO:0000256" key="1">
    <source>
        <dbReference type="ARBA" id="ARBA00008110"/>
    </source>
</evidence>
<evidence type="ECO:0000259" key="7">
    <source>
        <dbReference type="PROSITE" id="PS51866"/>
    </source>
</evidence>
<sequence length="275" mass="29517">MTNTPQRFIGHFSLEGAVGVSLSEIRIRLLEQIGVCGSISQAAKAVPLSYKAAWDAIDAMNNMAAQPLVVRVTGGRQGGGTQLTDYGRSIAAMYRALELEYQVALDRLSVRLGDVGDVGGADIHDFQSLMHRLSMKTSARNQFSGPIAGLRDGGVDYEVRLRLDAQSELISVITKASAENLALAIGKEVFAFVKSSSVLLCTDRDLRLTARNQLWGEIVEIQQGSVNDQVSLLLPSGRSVTAVITHDSYDIMGLAVGQQACALFKASSVILAVYD</sequence>
<accession>A0A1C7YXM0</accession>
<evidence type="ECO:0000256" key="5">
    <source>
        <dbReference type="PIRNR" id="PIRNR005763"/>
    </source>
</evidence>
<dbReference type="GO" id="GO:0003700">
    <property type="term" value="F:DNA-binding transcription factor activity"/>
    <property type="evidence" value="ECO:0007669"/>
    <property type="project" value="InterPro"/>
</dbReference>
<feature type="domain" description="Mop" evidence="7">
    <location>
        <begin position="207"/>
        <end position="273"/>
    </location>
</feature>
<dbReference type="GO" id="GO:0015689">
    <property type="term" value="P:molybdate ion transport"/>
    <property type="evidence" value="ECO:0007669"/>
    <property type="project" value="UniProtKB-UniRule"/>
</dbReference>